<gene>
    <name evidence="1" type="ORF">FJR39_15345</name>
</gene>
<sequence>MTILEKVVTTMQQLPIDQQQQVLRFVEFLAFELGNHQVNQDSEISNLKKPEASPHDLLRKWEGVIEGGVDDLSFNKKYMEEYDLSQLKNPIRGKYSQRYQEGYSVTIHHEDGTTTVEHFPKQNDIIILDPDVKQYE</sequence>
<dbReference type="EMBL" id="VILF01000004">
    <property type="protein sequence ID" value="MTJ44475.1"/>
    <property type="molecule type" value="Genomic_DNA"/>
</dbReference>
<dbReference type="Proteomes" id="UP001517388">
    <property type="component" value="Unassembled WGS sequence"/>
</dbReference>
<evidence type="ECO:0000313" key="1">
    <source>
        <dbReference type="EMBL" id="MTJ44475.1"/>
    </source>
</evidence>
<reference evidence="2" key="1">
    <citation type="journal article" date="2020" name="Toxins">
        <title>Phylogenomic Analysis of Secondary Metabolism in the Toxic Cyanobacterial Genera Anabaena, Dolichospermum and Aphanizomenon.</title>
        <authorList>
            <person name="Oesterholm J."/>
            <person name="Popin R.V."/>
            <person name="Fewer D.P."/>
            <person name="Sivonen K."/>
        </authorList>
    </citation>
    <scope>NUCLEOTIDE SEQUENCE [LARGE SCALE GENOMIC DNA]</scope>
    <source>
        <strain evidence="2">UHCC 0037</strain>
    </source>
</reference>
<protein>
    <submittedName>
        <fullName evidence="1">Uncharacterized protein</fullName>
    </submittedName>
</protein>
<comment type="caution">
    <text evidence="1">The sequence shown here is derived from an EMBL/GenBank/DDBJ whole genome shotgun (WGS) entry which is preliminary data.</text>
</comment>
<organism evidence="1 2">
    <name type="scientific">Dolichospermum flos-aquae UHCC 0037</name>
    <dbReference type="NCBI Taxonomy" id="2590026"/>
    <lineage>
        <taxon>Bacteria</taxon>
        <taxon>Bacillati</taxon>
        <taxon>Cyanobacteriota</taxon>
        <taxon>Cyanophyceae</taxon>
        <taxon>Nostocales</taxon>
        <taxon>Aphanizomenonaceae</taxon>
        <taxon>Dolichospermum</taxon>
    </lineage>
</organism>
<accession>A0ACC7S7U0</accession>
<proteinExistence type="predicted"/>
<keyword evidence="2" id="KW-1185">Reference proteome</keyword>
<name>A0ACC7S7U0_DOLFA</name>
<evidence type="ECO:0000313" key="2">
    <source>
        <dbReference type="Proteomes" id="UP001517388"/>
    </source>
</evidence>